<organism evidence="1 2">
    <name type="scientific">Clostridium botulinum</name>
    <dbReference type="NCBI Taxonomy" id="1491"/>
    <lineage>
        <taxon>Bacteria</taxon>
        <taxon>Bacillati</taxon>
        <taxon>Bacillota</taxon>
        <taxon>Clostridia</taxon>
        <taxon>Eubacteriales</taxon>
        <taxon>Clostridiaceae</taxon>
        <taxon>Clostridium</taxon>
    </lineage>
</organism>
<dbReference type="Pfam" id="PF19991">
    <property type="entry name" value="HMA_2"/>
    <property type="match status" value="1"/>
</dbReference>
<gene>
    <name evidence="1" type="ORF">ADU74_10605</name>
</gene>
<accession>A0A9Q1UX13</accession>
<dbReference type="Proteomes" id="UP000037540">
    <property type="component" value="Unassembled WGS sequence"/>
</dbReference>
<dbReference type="RefSeq" id="WP_013725812.1">
    <property type="nucleotide sequence ID" value="NZ_LGVO01000017.1"/>
</dbReference>
<sequence length="193" mass="21928">MNSSILKFLLISLGINMLNNKHEKNNKLKDKLSSIPNFRGVLELKHCLPGRIRFYAPILKGNPELKEQVLQQVNRISAINNIDINTITGSLLINYKQEEIEPMLLIGVLLKLMNLENEIGKEPMPILKKEIVNLKDSINLAIYDKTQGVIDGKTIITLSLIILGVYTLRNKNKTNVALPGLNYIWWAYTSIKH</sequence>
<evidence type="ECO:0000313" key="2">
    <source>
        <dbReference type="Proteomes" id="UP000037540"/>
    </source>
</evidence>
<dbReference type="OrthoDB" id="1937772at2"/>
<protein>
    <submittedName>
        <fullName evidence="1">Uncharacterized protein</fullName>
    </submittedName>
</protein>
<name>A0A9Q1UX13_CLOBO</name>
<comment type="caution">
    <text evidence="1">The sequence shown here is derived from an EMBL/GenBank/DDBJ whole genome shotgun (WGS) entry which is preliminary data.</text>
</comment>
<reference evidence="1 2" key="1">
    <citation type="submission" date="2015-07" db="EMBL/GenBank/DDBJ databases">
        <title>Draft genome sequences of 17 French Clostridium botulinum group III.</title>
        <authorList>
            <person name="Woudstra C."/>
            <person name="Le Marechal C."/>
            <person name="Souillard R."/>
            <person name="Bayon-Auboyer M.-H."/>
            <person name="Dessouter D."/>
            <person name="Fach P."/>
        </authorList>
    </citation>
    <scope>NUCLEOTIDE SEQUENCE [LARGE SCALE GENOMIC DNA]</scope>
    <source>
        <strain evidence="1 2">12LNRI-CD</strain>
    </source>
</reference>
<dbReference type="AlphaFoldDB" id="A0A9Q1UX13"/>
<dbReference type="EMBL" id="LGVR01000062">
    <property type="protein sequence ID" value="KOA84832.1"/>
    <property type="molecule type" value="Genomic_DNA"/>
</dbReference>
<evidence type="ECO:0000313" key="1">
    <source>
        <dbReference type="EMBL" id="KOA84832.1"/>
    </source>
</evidence>
<proteinExistence type="predicted"/>